<dbReference type="PANTHER" id="PTHR14096:SF59">
    <property type="entry name" value="APOLIPOPROTEIN L, 1 ISOFORM X1"/>
    <property type="match status" value="1"/>
</dbReference>
<feature type="transmembrane region" description="Helical" evidence="3">
    <location>
        <begin position="281"/>
        <end position="304"/>
    </location>
</feature>
<reference evidence="4" key="1">
    <citation type="submission" date="2021-01" db="EMBL/GenBank/DDBJ databases">
        <authorList>
            <person name="Zahm M."/>
            <person name="Roques C."/>
            <person name="Cabau C."/>
            <person name="Klopp C."/>
            <person name="Donnadieu C."/>
            <person name="Jouanno E."/>
            <person name="Lampietro C."/>
            <person name="Louis A."/>
            <person name="Herpin A."/>
            <person name="Echchiki A."/>
            <person name="Berthelot C."/>
            <person name="Parey E."/>
            <person name="Roest-Crollius H."/>
            <person name="Braasch I."/>
            <person name="Postlethwait J."/>
            <person name="Bobe J."/>
            <person name="Montfort J."/>
            <person name="Bouchez O."/>
            <person name="Begum T."/>
            <person name="Mejri S."/>
            <person name="Adams A."/>
            <person name="Chen W.-J."/>
            <person name="Guiguen Y."/>
        </authorList>
    </citation>
    <scope>NUCLEOTIDE SEQUENCE</scope>
    <source>
        <tissue evidence="4">Blood</tissue>
    </source>
</reference>
<keyword evidence="5" id="KW-1185">Reference proteome</keyword>
<protein>
    <submittedName>
        <fullName evidence="4">Uncharacterized protein</fullName>
    </submittedName>
</protein>
<dbReference type="GO" id="GO:0008289">
    <property type="term" value="F:lipid binding"/>
    <property type="evidence" value="ECO:0007669"/>
    <property type="project" value="InterPro"/>
</dbReference>
<dbReference type="GO" id="GO:0006869">
    <property type="term" value="P:lipid transport"/>
    <property type="evidence" value="ECO:0007669"/>
    <property type="project" value="InterPro"/>
</dbReference>
<dbReference type="PANTHER" id="PTHR14096">
    <property type="entry name" value="APOLIPOPROTEIN L"/>
    <property type="match status" value="1"/>
</dbReference>
<dbReference type="GO" id="GO:0005576">
    <property type="term" value="C:extracellular region"/>
    <property type="evidence" value="ECO:0007669"/>
    <property type="project" value="InterPro"/>
</dbReference>
<feature type="transmembrane region" description="Helical" evidence="3">
    <location>
        <begin position="310"/>
        <end position="335"/>
    </location>
</feature>
<dbReference type="Proteomes" id="UP000829720">
    <property type="component" value="Unassembled WGS sequence"/>
</dbReference>
<evidence type="ECO:0000256" key="2">
    <source>
        <dbReference type="SAM" id="MobiDB-lite"/>
    </source>
</evidence>
<name>A0A8T3CVP1_9TELE</name>
<accession>A0A8T3CVP1</accession>
<evidence type="ECO:0000256" key="3">
    <source>
        <dbReference type="SAM" id="Phobius"/>
    </source>
</evidence>
<dbReference type="GO" id="GO:0016020">
    <property type="term" value="C:membrane"/>
    <property type="evidence" value="ECO:0007669"/>
    <property type="project" value="TreeGrafter"/>
</dbReference>
<evidence type="ECO:0000313" key="4">
    <source>
        <dbReference type="EMBL" id="KAI1886685.1"/>
    </source>
</evidence>
<dbReference type="OrthoDB" id="8920155at2759"/>
<feature type="region of interest" description="Disordered" evidence="2">
    <location>
        <begin position="1"/>
        <end position="130"/>
    </location>
</feature>
<keyword evidence="3" id="KW-0472">Membrane</keyword>
<proteinExistence type="inferred from homology"/>
<evidence type="ECO:0000313" key="5">
    <source>
        <dbReference type="Proteomes" id="UP000829720"/>
    </source>
</evidence>
<keyword evidence="3" id="KW-1133">Transmembrane helix</keyword>
<gene>
    <name evidence="4" type="ORF">AGOR_G00198340</name>
</gene>
<dbReference type="AlphaFoldDB" id="A0A8T3CVP1"/>
<organism evidence="4 5">
    <name type="scientific">Albula goreensis</name>
    <dbReference type="NCBI Taxonomy" id="1534307"/>
    <lineage>
        <taxon>Eukaryota</taxon>
        <taxon>Metazoa</taxon>
        <taxon>Chordata</taxon>
        <taxon>Craniata</taxon>
        <taxon>Vertebrata</taxon>
        <taxon>Euteleostomi</taxon>
        <taxon>Actinopterygii</taxon>
        <taxon>Neopterygii</taxon>
        <taxon>Teleostei</taxon>
        <taxon>Albuliformes</taxon>
        <taxon>Albulidae</taxon>
        <taxon>Albula</taxon>
    </lineage>
</organism>
<evidence type="ECO:0000256" key="1">
    <source>
        <dbReference type="ARBA" id="ARBA00010090"/>
    </source>
</evidence>
<sequence>METPPTPLPRTRRLFQYMETAQFPTTSDTQGGGELDPVYDNLSPVQKPPPLLPKPKMASLPGSPTSILPRDTVDGSSPTTRKPPPPLPRPHWGRTPLVFAEAGKSAIPKEPLKEENEQPPPVPHRGKPALVLPETGKTCLTREPIREETEVTKTVYVNSSMCTKSQENMPSPTLHEDTLDMQIWQKKGEKTYRTYRSYEDMDDLREWFKSMQPWDTVVADNEYVVKDELKVFSMKAERVRKALLLLNDIFLTEHVDNLRNHIIELHSIANNIDKVYRGAKIAGITGGATGAVGVGAAVAGILFAPATMGASLLVTAAGVGAVAVGGATGASAAITNKVNSGLDKKKVEKILKDCMDRLREIDDCQRFISTEEEGLREHSLSHLSGAEKEDVAEVRVAKEVSCSSTASSQLLQDFTQGMDVFFDKKDTQKLKSGSETKFAKKIRMVADELQEGLSELTKIQRKLSSLFHDSYH</sequence>
<comment type="caution">
    <text evidence="4">The sequence shown here is derived from an EMBL/GenBank/DDBJ whole genome shotgun (WGS) entry which is preliminary data.</text>
</comment>
<keyword evidence="3" id="KW-0812">Transmembrane</keyword>
<dbReference type="Pfam" id="PF05461">
    <property type="entry name" value="ApoL"/>
    <property type="match status" value="1"/>
</dbReference>
<dbReference type="InterPro" id="IPR008405">
    <property type="entry name" value="ApoL"/>
</dbReference>
<comment type="similarity">
    <text evidence="1">Belongs to the apolipoprotein L family.</text>
</comment>
<dbReference type="EMBL" id="JAERUA010000019">
    <property type="protein sequence ID" value="KAI1886685.1"/>
    <property type="molecule type" value="Genomic_DNA"/>
</dbReference>
<dbReference type="GO" id="GO:0042157">
    <property type="term" value="P:lipoprotein metabolic process"/>
    <property type="evidence" value="ECO:0007669"/>
    <property type="project" value="InterPro"/>
</dbReference>